<sequence>MTCTGFVHQALCYASDEEFLAGTVDFVRAGLAADDAVLAVVARHNVGLLRDALGGAEKEVDYVDAVDWYGFPARTLGRYHDYCTEHARGGARGVRVIGEPVWAGRTPFETREWIRYESLVNVAFAESGHRILCPYDTRVLPADVLAGVRRTHPELALGSGGLRSSGRYTEPAEFVAECDGLGTEPAAPAGSVREVGFRRGESVAARLAAAEFARRGGLDRERARDMAAAVHEVTVNAVRFGGGGGVLRLWQDADWVVCEVADHGGGARAAPVEDAGFLGHVPPDPYAATGHGLWVVRQLSDLVTERIRTRGSVVRLYFRR</sequence>
<organism evidence="4 5">
    <name type="scientific">Streptomyces formicae</name>
    <dbReference type="NCBI Taxonomy" id="1616117"/>
    <lineage>
        <taxon>Bacteria</taxon>
        <taxon>Bacillati</taxon>
        <taxon>Actinomycetota</taxon>
        <taxon>Actinomycetes</taxon>
        <taxon>Kitasatosporales</taxon>
        <taxon>Streptomycetaceae</taxon>
        <taxon>Streptomyces</taxon>
    </lineage>
</organism>
<feature type="domain" description="MEDS" evidence="3">
    <location>
        <begin position="8"/>
        <end position="153"/>
    </location>
</feature>
<feature type="domain" description="Histidine kinase/HSP90-like ATPase" evidence="2">
    <location>
        <begin position="204"/>
        <end position="317"/>
    </location>
</feature>
<dbReference type="Proteomes" id="UP000221011">
    <property type="component" value="Chromosome"/>
</dbReference>
<evidence type="ECO:0000313" key="5">
    <source>
        <dbReference type="Proteomes" id="UP000221011"/>
    </source>
</evidence>
<dbReference type="RefSeq" id="WP_098240591.1">
    <property type="nucleotide sequence ID" value="NZ_CP022685.1"/>
</dbReference>
<dbReference type="InterPro" id="IPR047718">
    <property type="entry name" value="RsbA-like_anti_sig"/>
</dbReference>
<dbReference type="PANTHER" id="PTHR35526">
    <property type="entry name" value="ANTI-SIGMA-F FACTOR RSBW-RELATED"/>
    <property type="match status" value="1"/>
</dbReference>
<evidence type="ECO:0000256" key="1">
    <source>
        <dbReference type="ARBA" id="ARBA00022527"/>
    </source>
</evidence>
<evidence type="ECO:0000259" key="3">
    <source>
        <dbReference type="Pfam" id="PF14417"/>
    </source>
</evidence>
<dbReference type="InterPro" id="IPR050267">
    <property type="entry name" value="Anti-sigma-factor_SerPK"/>
</dbReference>
<dbReference type="GO" id="GO:0004674">
    <property type="term" value="F:protein serine/threonine kinase activity"/>
    <property type="evidence" value="ECO:0007669"/>
    <property type="project" value="UniProtKB-KW"/>
</dbReference>
<keyword evidence="5" id="KW-1185">Reference proteome</keyword>
<dbReference type="EMBL" id="CP022685">
    <property type="protein sequence ID" value="ATL25479.1"/>
    <property type="molecule type" value="Genomic_DNA"/>
</dbReference>
<dbReference type="SUPFAM" id="SSF55874">
    <property type="entry name" value="ATPase domain of HSP90 chaperone/DNA topoisomerase II/histidine kinase"/>
    <property type="match status" value="1"/>
</dbReference>
<dbReference type="Pfam" id="PF14417">
    <property type="entry name" value="MEDS"/>
    <property type="match status" value="1"/>
</dbReference>
<dbReference type="CDD" id="cd16936">
    <property type="entry name" value="HATPase_RsbW-like"/>
    <property type="match status" value="1"/>
</dbReference>
<dbReference type="Gene3D" id="3.30.565.10">
    <property type="entry name" value="Histidine kinase-like ATPase, C-terminal domain"/>
    <property type="match status" value="1"/>
</dbReference>
<proteinExistence type="predicted"/>
<accession>A0A291Q179</accession>
<keyword evidence="1" id="KW-0418">Kinase</keyword>
<gene>
    <name evidence="4" type="ORF">KY5_0461c</name>
</gene>
<dbReference type="InterPro" id="IPR025847">
    <property type="entry name" value="MEDS_domain"/>
</dbReference>
<evidence type="ECO:0000313" key="4">
    <source>
        <dbReference type="EMBL" id="ATL25479.1"/>
    </source>
</evidence>
<dbReference type="KEGG" id="sfk:KY5_0461c"/>
<keyword evidence="1" id="KW-0723">Serine/threonine-protein kinase</keyword>
<dbReference type="AlphaFoldDB" id="A0A291Q179"/>
<name>A0A291Q179_9ACTN</name>
<evidence type="ECO:0000259" key="2">
    <source>
        <dbReference type="Pfam" id="PF13581"/>
    </source>
</evidence>
<keyword evidence="1" id="KW-0808">Transferase</keyword>
<dbReference type="Pfam" id="PF13581">
    <property type="entry name" value="HATPase_c_2"/>
    <property type="match status" value="1"/>
</dbReference>
<dbReference type="NCBIfam" id="NF041045">
    <property type="entry name" value="RsbA_anti_sig"/>
    <property type="match status" value="1"/>
</dbReference>
<dbReference type="InterPro" id="IPR036890">
    <property type="entry name" value="HATPase_C_sf"/>
</dbReference>
<dbReference type="PANTHER" id="PTHR35526:SF3">
    <property type="entry name" value="ANTI-SIGMA-F FACTOR RSBW"/>
    <property type="match status" value="1"/>
</dbReference>
<dbReference type="InterPro" id="IPR003594">
    <property type="entry name" value="HATPase_dom"/>
</dbReference>
<reference evidence="4 5" key="1">
    <citation type="submission" date="2017-08" db="EMBL/GenBank/DDBJ databases">
        <title>Complete Genome Sequence of Streptomyces formicae KY5, the formicamycin producer.</title>
        <authorList>
            <person name="Holmes N.A."/>
            <person name="Devine R."/>
            <person name="Qin Z."/>
            <person name="Seipke R.F."/>
            <person name="Wilkinson B."/>
            <person name="Hutchings M.I."/>
        </authorList>
    </citation>
    <scope>NUCLEOTIDE SEQUENCE [LARGE SCALE GENOMIC DNA]</scope>
    <source>
        <strain evidence="4 5">KY5</strain>
    </source>
</reference>
<protein>
    <submittedName>
        <fullName evidence="4">Regulator of sigma factor</fullName>
    </submittedName>
</protein>